<dbReference type="Pfam" id="PF04055">
    <property type="entry name" value="Radical_SAM"/>
    <property type="match status" value="1"/>
</dbReference>
<evidence type="ECO:0000256" key="5">
    <source>
        <dbReference type="ARBA" id="ARBA00023014"/>
    </source>
</evidence>
<dbReference type="PANTHER" id="PTHR43409">
    <property type="entry name" value="ANAEROBIC MAGNESIUM-PROTOPORPHYRIN IX MONOMETHYL ESTER CYCLASE-RELATED"/>
    <property type="match status" value="1"/>
</dbReference>
<dbReference type="SFLD" id="SFLDG01082">
    <property type="entry name" value="B12-binding_domain_containing"/>
    <property type="match status" value="1"/>
</dbReference>
<feature type="domain" description="Radical SAM core" evidence="6">
    <location>
        <begin position="58"/>
        <end position="235"/>
    </location>
</feature>
<comment type="cofactor">
    <cofactor evidence="1">
        <name>[4Fe-4S] cluster</name>
        <dbReference type="ChEBI" id="CHEBI:49883"/>
    </cofactor>
</comment>
<dbReference type="SFLD" id="SFLDS00029">
    <property type="entry name" value="Radical_SAM"/>
    <property type="match status" value="1"/>
</dbReference>
<gene>
    <name evidence="7" type="ORF">METZ01_LOCUS498040</name>
</gene>
<dbReference type="GO" id="GO:0003824">
    <property type="term" value="F:catalytic activity"/>
    <property type="evidence" value="ECO:0007669"/>
    <property type="project" value="InterPro"/>
</dbReference>
<organism evidence="7">
    <name type="scientific">marine metagenome</name>
    <dbReference type="NCBI Taxonomy" id="408172"/>
    <lineage>
        <taxon>unclassified sequences</taxon>
        <taxon>metagenomes</taxon>
        <taxon>ecological metagenomes</taxon>
    </lineage>
</organism>
<keyword evidence="4" id="KW-0408">Iron</keyword>
<dbReference type="Gene3D" id="3.80.30.20">
    <property type="entry name" value="tm_1862 like domain"/>
    <property type="match status" value="1"/>
</dbReference>
<evidence type="ECO:0000256" key="1">
    <source>
        <dbReference type="ARBA" id="ARBA00001966"/>
    </source>
</evidence>
<evidence type="ECO:0000256" key="4">
    <source>
        <dbReference type="ARBA" id="ARBA00023004"/>
    </source>
</evidence>
<dbReference type="InterPro" id="IPR006638">
    <property type="entry name" value="Elp3/MiaA/NifB-like_rSAM"/>
</dbReference>
<keyword evidence="3" id="KW-0479">Metal-binding</keyword>
<protein>
    <recommendedName>
        <fullName evidence="6">Radical SAM core domain-containing protein</fullName>
    </recommendedName>
</protein>
<reference evidence="7" key="1">
    <citation type="submission" date="2018-05" db="EMBL/GenBank/DDBJ databases">
        <authorList>
            <person name="Lanie J.A."/>
            <person name="Ng W.-L."/>
            <person name="Kazmierczak K.M."/>
            <person name="Andrzejewski T.M."/>
            <person name="Davidsen T.M."/>
            <person name="Wayne K.J."/>
            <person name="Tettelin H."/>
            <person name="Glass J.I."/>
            <person name="Rusch D."/>
            <person name="Podicherti R."/>
            <person name="Tsui H.-C.T."/>
            <person name="Winkler M.E."/>
        </authorList>
    </citation>
    <scope>NUCLEOTIDE SEQUENCE</scope>
</reference>
<dbReference type="SMART" id="SM00729">
    <property type="entry name" value="Elp3"/>
    <property type="match status" value="1"/>
</dbReference>
<evidence type="ECO:0000256" key="2">
    <source>
        <dbReference type="ARBA" id="ARBA00022691"/>
    </source>
</evidence>
<dbReference type="PROSITE" id="PS51918">
    <property type="entry name" value="RADICAL_SAM"/>
    <property type="match status" value="1"/>
</dbReference>
<evidence type="ECO:0000313" key="7">
    <source>
        <dbReference type="EMBL" id="SVE45186.1"/>
    </source>
</evidence>
<dbReference type="GO" id="GO:0005829">
    <property type="term" value="C:cytosol"/>
    <property type="evidence" value="ECO:0007669"/>
    <property type="project" value="TreeGrafter"/>
</dbReference>
<accession>A0A383DL24</accession>
<proteinExistence type="predicted"/>
<dbReference type="InterPro" id="IPR023404">
    <property type="entry name" value="rSAM_horseshoe"/>
</dbReference>
<dbReference type="InterPro" id="IPR007197">
    <property type="entry name" value="rSAM"/>
</dbReference>
<dbReference type="GO" id="GO:0051536">
    <property type="term" value="F:iron-sulfur cluster binding"/>
    <property type="evidence" value="ECO:0007669"/>
    <property type="project" value="UniProtKB-KW"/>
</dbReference>
<evidence type="ECO:0000259" key="6">
    <source>
        <dbReference type="PROSITE" id="PS51918"/>
    </source>
</evidence>
<dbReference type="PANTHER" id="PTHR43409:SF16">
    <property type="entry name" value="SLR0320 PROTEIN"/>
    <property type="match status" value="1"/>
</dbReference>
<dbReference type="AlphaFoldDB" id="A0A383DL24"/>
<dbReference type="InterPro" id="IPR051198">
    <property type="entry name" value="BchE-like"/>
</dbReference>
<keyword evidence="2" id="KW-0949">S-adenosyl-L-methionine</keyword>
<dbReference type="SUPFAM" id="SSF102114">
    <property type="entry name" value="Radical SAM enzymes"/>
    <property type="match status" value="1"/>
</dbReference>
<evidence type="ECO:0000256" key="3">
    <source>
        <dbReference type="ARBA" id="ARBA00022723"/>
    </source>
</evidence>
<feature type="non-terminal residue" evidence="7">
    <location>
        <position position="1"/>
    </location>
</feature>
<feature type="non-terminal residue" evidence="7">
    <location>
        <position position="235"/>
    </location>
</feature>
<name>A0A383DL24_9ZZZZ</name>
<sequence length="235" mass="27285">LERIRKLSGPEGEIAMLEILNGNNAPLLLGHKIGFHDLPWPDREAIKNIRTIDLCESMNGKRIASFQSNRVCPVSCSYCAEDIMTGKYNKKTNPIRSRDPIDVCDEIDYVINKYQLNYFKFVDATFDVSADHVINFCEEKIKRDIKCQWECLVHASFIQDEKVFKWLKKANCNQINVGVETGSDKIQKDIGKGINWERTKRVFDLAKIYDIERRAFFILGMPNETEEDIKLTEKW</sequence>
<dbReference type="GO" id="GO:0046872">
    <property type="term" value="F:metal ion binding"/>
    <property type="evidence" value="ECO:0007669"/>
    <property type="project" value="UniProtKB-KW"/>
</dbReference>
<dbReference type="EMBL" id="UINC01218242">
    <property type="protein sequence ID" value="SVE45186.1"/>
    <property type="molecule type" value="Genomic_DNA"/>
</dbReference>
<dbReference type="InterPro" id="IPR058240">
    <property type="entry name" value="rSAM_sf"/>
</dbReference>
<keyword evidence="5" id="KW-0411">Iron-sulfur</keyword>